<gene>
    <name evidence="3" type="ORF">A2140_05330</name>
</gene>
<dbReference type="Pfam" id="PF01738">
    <property type="entry name" value="DLH"/>
    <property type="match status" value="1"/>
</dbReference>
<reference evidence="3 4" key="1">
    <citation type="journal article" date="2016" name="Nat. Commun.">
        <title>Thousands of microbial genomes shed light on interconnected biogeochemical processes in an aquifer system.</title>
        <authorList>
            <person name="Anantharaman K."/>
            <person name="Brown C.T."/>
            <person name="Hug L.A."/>
            <person name="Sharon I."/>
            <person name="Castelle C.J."/>
            <person name="Probst A.J."/>
            <person name="Thomas B.C."/>
            <person name="Singh A."/>
            <person name="Wilkins M.J."/>
            <person name="Karaoz U."/>
            <person name="Brodie E.L."/>
            <person name="Williams K.H."/>
            <person name="Hubbard S.S."/>
            <person name="Banfield J.F."/>
        </authorList>
    </citation>
    <scope>NUCLEOTIDE SEQUENCE [LARGE SCALE GENOMIC DNA]</scope>
</reference>
<dbReference type="PANTHER" id="PTHR22946">
    <property type="entry name" value="DIENELACTONE HYDROLASE DOMAIN-CONTAINING PROTEIN-RELATED"/>
    <property type="match status" value="1"/>
</dbReference>
<dbReference type="AlphaFoldDB" id="A0A1F6SXZ3"/>
<evidence type="ECO:0000313" key="4">
    <source>
        <dbReference type="Proteomes" id="UP000178379"/>
    </source>
</evidence>
<dbReference type="Gene3D" id="3.40.50.1820">
    <property type="entry name" value="alpha/beta hydrolase"/>
    <property type="match status" value="1"/>
</dbReference>
<sequence length="264" mass="28769">MLRSRILAVVLLLGVCGSSLAAVRGEEVSYRHGDVVMKGYIAWDDAVSGRRPGVLVVHEWWGHDEYARRRARMLAALGYTALAVDMYGSGKKADHPKDAGQFSSEVRKNLPMMTARFKAAKKLLSIHPAVDARRVAAIGYCFGGSVVLEMARQGDDLSAIVSFHGNLTTQNPAKAGVVRAKVLVLNGAADPMINPLAVQAFVQEMRNAKADFRVVTYPGAKHAFTNPEATAYGTKFAIPLAYNARADRESWEEMKGFLASAFRE</sequence>
<dbReference type="InterPro" id="IPR029058">
    <property type="entry name" value="AB_hydrolase_fold"/>
</dbReference>
<feature type="signal peptide" evidence="1">
    <location>
        <begin position="1"/>
        <end position="21"/>
    </location>
</feature>
<keyword evidence="3" id="KW-0378">Hydrolase</keyword>
<dbReference type="EMBL" id="MFSQ01000138">
    <property type="protein sequence ID" value="OGI37817.1"/>
    <property type="molecule type" value="Genomic_DNA"/>
</dbReference>
<evidence type="ECO:0000259" key="2">
    <source>
        <dbReference type="Pfam" id="PF01738"/>
    </source>
</evidence>
<keyword evidence="1" id="KW-0732">Signal</keyword>
<comment type="caution">
    <text evidence="3">The sequence shown here is derived from an EMBL/GenBank/DDBJ whole genome shotgun (WGS) entry which is preliminary data.</text>
</comment>
<dbReference type="GO" id="GO:0016787">
    <property type="term" value="F:hydrolase activity"/>
    <property type="evidence" value="ECO:0007669"/>
    <property type="project" value="UniProtKB-KW"/>
</dbReference>
<dbReference type="InterPro" id="IPR050261">
    <property type="entry name" value="FrsA_esterase"/>
</dbReference>
<dbReference type="STRING" id="1817756.A2140_05330"/>
<dbReference type="Proteomes" id="UP000178379">
    <property type="component" value="Unassembled WGS sequence"/>
</dbReference>
<feature type="chain" id="PRO_5009526477" evidence="1">
    <location>
        <begin position="22"/>
        <end position="264"/>
    </location>
</feature>
<dbReference type="InterPro" id="IPR002925">
    <property type="entry name" value="Dienelactn_hydro"/>
</dbReference>
<protein>
    <submittedName>
        <fullName evidence="3">Dienelactone hydrolase</fullName>
    </submittedName>
</protein>
<evidence type="ECO:0000256" key="1">
    <source>
        <dbReference type="SAM" id="SignalP"/>
    </source>
</evidence>
<dbReference type="PANTHER" id="PTHR22946:SF0">
    <property type="entry name" value="DIENELACTONE HYDROLASE DOMAIN-CONTAINING PROTEIN"/>
    <property type="match status" value="1"/>
</dbReference>
<dbReference type="SUPFAM" id="SSF53474">
    <property type="entry name" value="alpha/beta-Hydrolases"/>
    <property type="match status" value="1"/>
</dbReference>
<organism evidence="3 4">
    <name type="scientific">Candidatus Muproteobacteria bacterium RBG_16_62_13</name>
    <dbReference type="NCBI Taxonomy" id="1817756"/>
    <lineage>
        <taxon>Bacteria</taxon>
        <taxon>Pseudomonadati</taxon>
        <taxon>Pseudomonadota</taxon>
        <taxon>Candidatus Muproteobacteria</taxon>
    </lineage>
</organism>
<accession>A0A1F6SXZ3</accession>
<proteinExistence type="predicted"/>
<name>A0A1F6SXZ3_9PROT</name>
<feature type="domain" description="Dienelactone hydrolase" evidence="2">
    <location>
        <begin position="37"/>
        <end position="260"/>
    </location>
</feature>
<evidence type="ECO:0000313" key="3">
    <source>
        <dbReference type="EMBL" id="OGI37817.1"/>
    </source>
</evidence>